<evidence type="ECO:0000313" key="2">
    <source>
        <dbReference type="Proteomes" id="UP000299102"/>
    </source>
</evidence>
<sequence>MWGSEAVTIKKCTKDENLDFRLFHRCDRSPSVQSSGPPFSIVLLRAAFRSVGLRAYTSVCGTAQCSLYVDSQATCVHSGLLHRQHAEPSPSFCA</sequence>
<accession>A0A4C1UGU6</accession>
<evidence type="ECO:0000313" key="1">
    <source>
        <dbReference type="EMBL" id="GBP25661.1"/>
    </source>
</evidence>
<dbReference type="Proteomes" id="UP000299102">
    <property type="component" value="Unassembled WGS sequence"/>
</dbReference>
<comment type="caution">
    <text evidence="1">The sequence shown here is derived from an EMBL/GenBank/DDBJ whole genome shotgun (WGS) entry which is preliminary data.</text>
</comment>
<dbReference type="AlphaFoldDB" id="A0A4C1UGU6"/>
<dbReference type="EMBL" id="BGZK01000171">
    <property type="protein sequence ID" value="GBP25661.1"/>
    <property type="molecule type" value="Genomic_DNA"/>
</dbReference>
<name>A0A4C1UGU6_EUMVA</name>
<keyword evidence="2" id="KW-1185">Reference proteome</keyword>
<proteinExistence type="predicted"/>
<organism evidence="1 2">
    <name type="scientific">Eumeta variegata</name>
    <name type="common">Bagworm moth</name>
    <name type="synonym">Eumeta japonica</name>
    <dbReference type="NCBI Taxonomy" id="151549"/>
    <lineage>
        <taxon>Eukaryota</taxon>
        <taxon>Metazoa</taxon>
        <taxon>Ecdysozoa</taxon>
        <taxon>Arthropoda</taxon>
        <taxon>Hexapoda</taxon>
        <taxon>Insecta</taxon>
        <taxon>Pterygota</taxon>
        <taxon>Neoptera</taxon>
        <taxon>Endopterygota</taxon>
        <taxon>Lepidoptera</taxon>
        <taxon>Glossata</taxon>
        <taxon>Ditrysia</taxon>
        <taxon>Tineoidea</taxon>
        <taxon>Psychidae</taxon>
        <taxon>Oiketicinae</taxon>
        <taxon>Eumeta</taxon>
    </lineage>
</organism>
<gene>
    <name evidence="1" type="ORF">EVAR_12138_1</name>
</gene>
<reference evidence="1 2" key="1">
    <citation type="journal article" date="2019" name="Commun. Biol.">
        <title>The bagworm genome reveals a unique fibroin gene that provides high tensile strength.</title>
        <authorList>
            <person name="Kono N."/>
            <person name="Nakamura H."/>
            <person name="Ohtoshi R."/>
            <person name="Tomita M."/>
            <person name="Numata K."/>
            <person name="Arakawa K."/>
        </authorList>
    </citation>
    <scope>NUCLEOTIDE SEQUENCE [LARGE SCALE GENOMIC DNA]</scope>
</reference>
<protein>
    <submittedName>
        <fullName evidence="1">Uncharacterized protein</fullName>
    </submittedName>
</protein>